<dbReference type="Proteomes" id="UP000316727">
    <property type="component" value="Unassembled WGS sequence"/>
</dbReference>
<evidence type="ECO:0000313" key="1">
    <source>
        <dbReference type="EMBL" id="TPE46101.1"/>
    </source>
</evidence>
<organism evidence="1 2">
    <name type="scientific">Pontibacter mangrovi</name>
    <dbReference type="NCBI Taxonomy" id="2589816"/>
    <lineage>
        <taxon>Bacteria</taxon>
        <taxon>Pseudomonadati</taxon>
        <taxon>Bacteroidota</taxon>
        <taxon>Cytophagia</taxon>
        <taxon>Cytophagales</taxon>
        <taxon>Hymenobacteraceae</taxon>
        <taxon>Pontibacter</taxon>
    </lineage>
</organism>
<dbReference type="AlphaFoldDB" id="A0A501WG06"/>
<accession>A0A501WG06</accession>
<proteinExistence type="predicted"/>
<dbReference type="OrthoDB" id="714416at2"/>
<reference evidence="1 2" key="1">
    <citation type="submission" date="2019-06" db="EMBL/GenBank/DDBJ databases">
        <title>A novel bacterium of genus Pontibacter, isolated from marine sediment.</title>
        <authorList>
            <person name="Huang H."/>
            <person name="Mo K."/>
            <person name="Hu Y."/>
        </authorList>
    </citation>
    <scope>NUCLEOTIDE SEQUENCE [LARGE SCALE GENOMIC DNA]</scope>
    <source>
        <strain evidence="1 2">HB172049</strain>
    </source>
</reference>
<dbReference type="RefSeq" id="WP_140618790.1">
    <property type="nucleotide sequence ID" value="NZ_VFRQ01000001.1"/>
</dbReference>
<keyword evidence="2" id="KW-1185">Reference proteome</keyword>
<protein>
    <recommendedName>
        <fullName evidence="3">Tetratricopeptide repeat protein</fullName>
    </recommendedName>
</protein>
<comment type="caution">
    <text evidence="1">The sequence shown here is derived from an EMBL/GenBank/DDBJ whole genome shotgun (WGS) entry which is preliminary data.</text>
</comment>
<name>A0A501WG06_9BACT</name>
<gene>
    <name evidence="1" type="ORF">FJM65_01775</name>
</gene>
<evidence type="ECO:0008006" key="3">
    <source>
        <dbReference type="Google" id="ProtNLM"/>
    </source>
</evidence>
<sequence>MSNVSTDAVFQLIKSLARSEKRHFRLFATRQGSSSDIKFLQLFDALDGMAQYSEEQVLRQVPSIKKAQLANQKANLYKQLLASLRLYHATHNPDIQLHEQLDYARVLYNKGLYQQSLKMLEKVKVAAQQASHTHIALSALTFEKQIEQQYITRSLEGRAEALTEEADSLLGHLGRIHHNSSLALRLYGLYIKLGHARNQEELDKLTEFFNANVPQLDPKQATFSEKLSFYQSQVWYNYILQDFKACYRYAQKWVDLFEEEPQMKLQQTTNYIKGLHNLLLALYNMLYYSKFKEALQKLEDFAADSNRRSSPNIETLLFLYIYTNRINAYFMEGKFSEGLKIVPEIRRNLNVFQQQLDPHRQLVFYYKIGCLYFGSGDYNSTILYLEKVIHYKDVSLREDIQCFARILNLIAHYEAGKDELLEYQIKSVYHFLGKMNDRQPMQVAICDFLRRLPDIRPLELKSAFADLKDKLLQISDNPLYRRPFLYLDIISWLDSKIRNLSVQQVMQEKFKHMR</sequence>
<evidence type="ECO:0000313" key="2">
    <source>
        <dbReference type="Proteomes" id="UP000316727"/>
    </source>
</evidence>
<dbReference type="EMBL" id="VFRQ01000001">
    <property type="protein sequence ID" value="TPE46101.1"/>
    <property type="molecule type" value="Genomic_DNA"/>
</dbReference>